<evidence type="ECO:0000256" key="9">
    <source>
        <dbReference type="SAM" id="MobiDB-lite"/>
    </source>
</evidence>
<feature type="domain" description="Cation efflux protein cytoplasmic" evidence="12">
    <location>
        <begin position="233"/>
        <end position="305"/>
    </location>
</feature>
<dbReference type="Pfam" id="PF01545">
    <property type="entry name" value="Cation_efflux"/>
    <property type="match status" value="1"/>
</dbReference>
<dbReference type="Gene3D" id="1.20.1510.10">
    <property type="entry name" value="Cation efflux protein transmembrane domain"/>
    <property type="match status" value="1"/>
</dbReference>
<evidence type="ECO:0000256" key="4">
    <source>
        <dbReference type="ARBA" id="ARBA00022692"/>
    </source>
</evidence>
<evidence type="ECO:0000313" key="13">
    <source>
        <dbReference type="EMBL" id="SHF06735.1"/>
    </source>
</evidence>
<dbReference type="SUPFAM" id="SSF161111">
    <property type="entry name" value="Cation efflux protein transmembrane domain-like"/>
    <property type="match status" value="1"/>
</dbReference>
<dbReference type="AlphaFoldDB" id="A0A1M4YLP0"/>
<sequence>MGDCRLHQHHHTADTGHAHEHGHSHVPTDIRHERPLWFAFGLTLLFLLVEVAGGLWSNSLALLSDAAHMLTDVTALGISLLSVRLARRPADARRTYGYARLEALGALVNVALLFVAAAIILLEAVQRVAAPQPVAFGPMLWVALTGLAVNLLAMRLLAAGAGENLNVRGAYLEVLSDMLGSLGVIIGAVLIHLTGWLWLDPLIAVLIALWVLPRGWVLLRAAAQVLMQGVPAGLELEQVRAAMQAVAGVAAVHDLHIWALGSREPILTAHVLLQEGVHDGDGVRAQVAAVLRERFAITHATLQMEARHCGEAHLHD</sequence>
<evidence type="ECO:0000313" key="14">
    <source>
        <dbReference type="Proteomes" id="UP000242857"/>
    </source>
</evidence>
<reference evidence="14" key="1">
    <citation type="submission" date="2016-11" db="EMBL/GenBank/DDBJ databases">
        <authorList>
            <person name="Varghese N."/>
            <person name="Submissions S."/>
        </authorList>
    </citation>
    <scope>NUCLEOTIDE SEQUENCE [LARGE SCALE GENOMIC DNA]</scope>
    <source>
        <strain evidence="14">DSM 14834</strain>
    </source>
</reference>
<dbReference type="InterPro" id="IPR027470">
    <property type="entry name" value="Cation_efflux_CTD"/>
</dbReference>
<dbReference type="InterPro" id="IPR027469">
    <property type="entry name" value="Cation_efflux_TMD_sf"/>
</dbReference>
<protein>
    <submittedName>
        <fullName evidence="13">Cobalt-zinc-cadmium efflux system protein</fullName>
    </submittedName>
</protein>
<feature type="transmembrane region" description="Helical" evidence="10">
    <location>
        <begin position="170"/>
        <end position="191"/>
    </location>
</feature>
<gene>
    <name evidence="13" type="ORF">SAMN02745204_01724</name>
</gene>
<dbReference type="InterPro" id="IPR002524">
    <property type="entry name" value="Cation_efflux"/>
</dbReference>
<evidence type="ECO:0000256" key="2">
    <source>
        <dbReference type="ARBA" id="ARBA00008873"/>
    </source>
</evidence>
<accession>A0A1M4YLP0</accession>
<comment type="similarity">
    <text evidence="2">Belongs to the cation diffusion facilitator (CDF) transporter (TC 2.A.4) family. SLC30A subfamily.</text>
</comment>
<dbReference type="SUPFAM" id="SSF160240">
    <property type="entry name" value="Cation efflux protein cytoplasmic domain-like"/>
    <property type="match status" value="1"/>
</dbReference>
<dbReference type="OrthoDB" id="9809646at2"/>
<dbReference type="STRING" id="213588.SAMN02745204_01724"/>
<feature type="transmembrane region" description="Helical" evidence="10">
    <location>
        <begin position="36"/>
        <end position="56"/>
    </location>
</feature>
<evidence type="ECO:0000256" key="8">
    <source>
        <dbReference type="ARBA" id="ARBA00023136"/>
    </source>
</evidence>
<evidence type="ECO:0000256" key="3">
    <source>
        <dbReference type="ARBA" id="ARBA00022448"/>
    </source>
</evidence>
<feature type="transmembrane region" description="Helical" evidence="10">
    <location>
        <begin position="197"/>
        <end position="219"/>
    </location>
</feature>
<evidence type="ECO:0000259" key="12">
    <source>
        <dbReference type="Pfam" id="PF16916"/>
    </source>
</evidence>
<feature type="transmembrane region" description="Helical" evidence="10">
    <location>
        <begin position="98"/>
        <end position="122"/>
    </location>
</feature>
<feature type="transmembrane region" description="Helical" evidence="10">
    <location>
        <begin position="134"/>
        <end position="158"/>
    </location>
</feature>
<dbReference type="Pfam" id="PF16916">
    <property type="entry name" value="ZT_dimer"/>
    <property type="match status" value="1"/>
</dbReference>
<keyword evidence="5" id="KW-0864">Zinc transport</keyword>
<keyword evidence="6 10" id="KW-1133">Transmembrane helix</keyword>
<dbReference type="NCBIfam" id="TIGR01297">
    <property type="entry name" value="CDF"/>
    <property type="match status" value="1"/>
</dbReference>
<dbReference type="InterPro" id="IPR036837">
    <property type="entry name" value="Cation_efflux_CTD_sf"/>
</dbReference>
<dbReference type="PANTHER" id="PTHR11562:SF17">
    <property type="entry name" value="RE54080P-RELATED"/>
    <property type="match status" value="1"/>
</dbReference>
<keyword evidence="4 10" id="KW-0812">Transmembrane</keyword>
<evidence type="ECO:0000256" key="1">
    <source>
        <dbReference type="ARBA" id="ARBA00004141"/>
    </source>
</evidence>
<evidence type="ECO:0000256" key="10">
    <source>
        <dbReference type="SAM" id="Phobius"/>
    </source>
</evidence>
<comment type="subcellular location">
    <subcellularLocation>
        <location evidence="1">Membrane</location>
        <topology evidence="1">Multi-pass membrane protein</topology>
    </subcellularLocation>
</comment>
<feature type="transmembrane region" description="Helical" evidence="10">
    <location>
        <begin position="68"/>
        <end position="86"/>
    </location>
</feature>
<dbReference type="InterPro" id="IPR058533">
    <property type="entry name" value="Cation_efflux_TM"/>
</dbReference>
<evidence type="ECO:0000256" key="7">
    <source>
        <dbReference type="ARBA" id="ARBA00023065"/>
    </source>
</evidence>
<dbReference type="InterPro" id="IPR050681">
    <property type="entry name" value="CDF/SLC30A"/>
</dbReference>
<evidence type="ECO:0000256" key="6">
    <source>
        <dbReference type="ARBA" id="ARBA00022989"/>
    </source>
</evidence>
<dbReference type="GO" id="GO:0005385">
    <property type="term" value="F:zinc ion transmembrane transporter activity"/>
    <property type="evidence" value="ECO:0007669"/>
    <property type="project" value="TreeGrafter"/>
</dbReference>
<keyword evidence="3" id="KW-0813">Transport</keyword>
<proteinExistence type="inferred from homology"/>
<dbReference type="PANTHER" id="PTHR11562">
    <property type="entry name" value="CATION EFFLUX PROTEIN/ ZINC TRANSPORTER"/>
    <property type="match status" value="1"/>
</dbReference>
<keyword evidence="8 10" id="KW-0472">Membrane</keyword>
<feature type="domain" description="Cation efflux protein transmembrane" evidence="11">
    <location>
        <begin position="36"/>
        <end position="227"/>
    </location>
</feature>
<keyword evidence="7" id="KW-0406">Ion transport</keyword>
<keyword evidence="14" id="KW-1185">Reference proteome</keyword>
<feature type="region of interest" description="Disordered" evidence="9">
    <location>
        <begin position="1"/>
        <end position="26"/>
    </location>
</feature>
<dbReference type="Proteomes" id="UP000242857">
    <property type="component" value="Unassembled WGS sequence"/>
</dbReference>
<dbReference type="RefSeq" id="WP_084602421.1">
    <property type="nucleotide sequence ID" value="NZ_FQUK01000028.1"/>
</dbReference>
<keyword evidence="5" id="KW-0862">Zinc</keyword>
<dbReference type="GO" id="GO:0005886">
    <property type="term" value="C:plasma membrane"/>
    <property type="evidence" value="ECO:0007669"/>
    <property type="project" value="TreeGrafter"/>
</dbReference>
<evidence type="ECO:0000259" key="11">
    <source>
        <dbReference type="Pfam" id="PF01545"/>
    </source>
</evidence>
<dbReference type="EMBL" id="FQUK01000028">
    <property type="protein sequence ID" value="SHF06735.1"/>
    <property type="molecule type" value="Genomic_DNA"/>
</dbReference>
<organism evidence="13 14">
    <name type="scientific">Thermomonas hydrothermalis</name>
    <dbReference type="NCBI Taxonomy" id="213588"/>
    <lineage>
        <taxon>Bacteria</taxon>
        <taxon>Pseudomonadati</taxon>
        <taxon>Pseudomonadota</taxon>
        <taxon>Gammaproteobacteria</taxon>
        <taxon>Lysobacterales</taxon>
        <taxon>Lysobacteraceae</taxon>
        <taxon>Thermomonas</taxon>
    </lineage>
</organism>
<evidence type="ECO:0000256" key="5">
    <source>
        <dbReference type="ARBA" id="ARBA00022906"/>
    </source>
</evidence>
<name>A0A1M4YLP0_9GAMM</name>